<dbReference type="SMART" id="SM00327">
    <property type="entry name" value="VWA"/>
    <property type="match status" value="1"/>
</dbReference>
<dbReference type="Gene3D" id="2.60.40.3670">
    <property type="match status" value="1"/>
</dbReference>
<organism evidence="2 3">
    <name type="scientific">Cellulomonas phragmiteti</name>
    <dbReference type="NCBI Taxonomy" id="478780"/>
    <lineage>
        <taxon>Bacteria</taxon>
        <taxon>Bacillati</taxon>
        <taxon>Actinomycetota</taxon>
        <taxon>Actinomycetes</taxon>
        <taxon>Micrococcales</taxon>
        <taxon>Cellulomonadaceae</taxon>
        <taxon>Cellulomonas</taxon>
    </lineage>
</organism>
<accession>A0ABQ4DQ16</accession>
<sequence length="425" mass="44943">MATFRAEVFQNEFLPDGGTDVHAIVTVSAEGVGGAATTGGGVAEIIMIDTSGSMTGPMLAAAKHAAQVAVDHIPDGTWFAIVSGSHVAQRVFPYPNAPVAIVQMEPAAREEAKRAVSRLGAQGGTAMSTWLRLADQIFATQPAATQRHAILLTDGKNESEPRAQLTSTIQAVTGRFQCDARGVGERWQVDELREIATALLGTVELIADPADIARDFQSLLRTSLSRGVADAQLRVWTPQGGQVLFVRQVAPTVEDLTSRRTAVTPLIGAYPTGAWADESRDYHVAVRVPSKNVGAEQLAARVQVAVADEVVASGLVKAAWSDDASLTARISPEVAHYTGQAELASVIQEGLAAKAAGDEATATVKLGRAVQLAAETGNDEATSKLRRVVEIDDEEHGTVRLKRGASRLDEMALDTASTKTSRVRR</sequence>
<dbReference type="InterPro" id="IPR051266">
    <property type="entry name" value="CLCR"/>
</dbReference>
<dbReference type="RefSeq" id="WP_203675345.1">
    <property type="nucleotide sequence ID" value="NZ_BONP01000019.1"/>
</dbReference>
<dbReference type="InterPro" id="IPR036465">
    <property type="entry name" value="vWFA_dom_sf"/>
</dbReference>
<dbReference type="Pfam" id="PF18571">
    <property type="entry name" value="VWA_3_C"/>
    <property type="match status" value="1"/>
</dbReference>
<dbReference type="InterPro" id="IPR041176">
    <property type="entry name" value="VWA_3_C"/>
</dbReference>
<reference evidence="2 3" key="1">
    <citation type="submission" date="2021-01" db="EMBL/GenBank/DDBJ databases">
        <title>Whole genome shotgun sequence of Cellulomonas phragmiteti NBRC 110785.</title>
        <authorList>
            <person name="Komaki H."/>
            <person name="Tamura T."/>
        </authorList>
    </citation>
    <scope>NUCLEOTIDE SEQUENCE [LARGE SCALE GENOMIC DNA]</scope>
    <source>
        <strain evidence="2 3">NBRC 110785</strain>
    </source>
</reference>
<evidence type="ECO:0000313" key="2">
    <source>
        <dbReference type="EMBL" id="GIG41077.1"/>
    </source>
</evidence>
<protein>
    <submittedName>
        <fullName evidence="2">VWA domain-containing protein</fullName>
    </submittedName>
</protein>
<gene>
    <name evidence="2" type="ORF">Cph01nite_28390</name>
</gene>
<dbReference type="EMBL" id="BONP01000019">
    <property type="protein sequence ID" value="GIG41077.1"/>
    <property type="molecule type" value="Genomic_DNA"/>
</dbReference>
<feature type="domain" description="VWFA" evidence="1">
    <location>
        <begin position="43"/>
        <end position="228"/>
    </location>
</feature>
<keyword evidence="3" id="KW-1185">Reference proteome</keyword>
<dbReference type="PANTHER" id="PTHR10579">
    <property type="entry name" value="CALCIUM-ACTIVATED CHLORIDE CHANNEL REGULATOR"/>
    <property type="match status" value="1"/>
</dbReference>
<comment type="caution">
    <text evidence="2">The sequence shown here is derived from an EMBL/GenBank/DDBJ whole genome shotgun (WGS) entry which is preliminary data.</text>
</comment>
<dbReference type="SUPFAM" id="SSF53300">
    <property type="entry name" value="vWA-like"/>
    <property type="match status" value="1"/>
</dbReference>
<proteinExistence type="predicted"/>
<dbReference type="Gene3D" id="3.40.50.410">
    <property type="entry name" value="von Willebrand factor, type A domain"/>
    <property type="match status" value="1"/>
</dbReference>
<dbReference type="PROSITE" id="PS50234">
    <property type="entry name" value="VWFA"/>
    <property type="match status" value="1"/>
</dbReference>
<dbReference type="Proteomes" id="UP000614741">
    <property type="component" value="Unassembled WGS sequence"/>
</dbReference>
<dbReference type="Gene3D" id="1.20.120.1690">
    <property type="match status" value="1"/>
</dbReference>
<dbReference type="CDD" id="cd00198">
    <property type="entry name" value="vWFA"/>
    <property type="match status" value="1"/>
</dbReference>
<dbReference type="Pfam" id="PF13768">
    <property type="entry name" value="VWA_3"/>
    <property type="match status" value="1"/>
</dbReference>
<dbReference type="InterPro" id="IPR002035">
    <property type="entry name" value="VWF_A"/>
</dbReference>
<dbReference type="PANTHER" id="PTHR10579:SF43">
    <property type="entry name" value="ZINC FINGER (C3HC4-TYPE RING FINGER) FAMILY PROTEIN"/>
    <property type="match status" value="1"/>
</dbReference>
<name>A0ABQ4DQ16_9CELL</name>
<evidence type="ECO:0000259" key="1">
    <source>
        <dbReference type="PROSITE" id="PS50234"/>
    </source>
</evidence>
<evidence type="ECO:0000313" key="3">
    <source>
        <dbReference type="Proteomes" id="UP000614741"/>
    </source>
</evidence>